<dbReference type="SUPFAM" id="SSF53448">
    <property type="entry name" value="Nucleotide-diphospho-sugar transferases"/>
    <property type="match status" value="1"/>
</dbReference>
<dbReference type="InterPro" id="IPR001173">
    <property type="entry name" value="Glyco_trans_2-like"/>
</dbReference>
<dbReference type="AlphaFoldDB" id="A0A1F7HAU8"/>
<gene>
    <name evidence="2" type="ORF">A3C28_02475</name>
</gene>
<dbReference type="InterPro" id="IPR029044">
    <property type="entry name" value="Nucleotide-diphossugar_trans"/>
</dbReference>
<evidence type="ECO:0000313" key="3">
    <source>
        <dbReference type="Proteomes" id="UP000178597"/>
    </source>
</evidence>
<comment type="caution">
    <text evidence="2">The sequence shown here is derived from an EMBL/GenBank/DDBJ whole genome shotgun (WGS) entry which is preliminary data.</text>
</comment>
<organism evidence="2 3">
    <name type="scientific">Candidatus Roizmanbacteria bacterium RIFCSPHIGHO2_02_FULL_39_9</name>
    <dbReference type="NCBI Taxonomy" id="1802040"/>
    <lineage>
        <taxon>Bacteria</taxon>
        <taxon>Candidatus Roizmaniibacteriota</taxon>
    </lineage>
</organism>
<dbReference type="Gene3D" id="3.90.550.10">
    <property type="entry name" value="Spore Coat Polysaccharide Biosynthesis Protein SpsA, Chain A"/>
    <property type="match status" value="1"/>
</dbReference>
<sequence>MKKMNKLSKPIVSVIIPVFNGASYLEQAVYSVLNSSYKNIEVLLIDDGSKDHSKHLCKKLARKYKNVRFYSFAKNQGLGRVLNFALKKAQGKFICRINQDDLMLRHRIGIQLKFLKENPEVVAVGSYIRLFDNKGNEQIVKFLQLDETIKKVWHVVSPFADPSVMYRKAVALKVGGYKQEFWPADDTHLWIRMGMVGKLANIDKALVEVRYHKNAASVKYFKKLTLITYKMHQWMNVYVQRATLPVQIFWMFQLIAGLTLSPDMNWKIYRILKRMIYSFSVFAAFLRRMKIIPEPITKKAIPHPIVLSRSGQ</sequence>
<dbReference type="PANTHER" id="PTHR22916:SF3">
    <property type="entry name" value="UDP-GLCNAC:BETAGAL BETA-1,3-N-ACETYLGLUCOSAMINYLTRANSFERASE-LIKE PROTEIN 1"/>
    <property type="match status" value="1"/>
</dbReference>
<dbReference type="GO" id="GO:0016758">
    <property type="term" value="F:hexosyltransferase activity"/>
    <property type="evidence" value="ECO:0007669"/>
    <property type="project" value="UniProtKB-ARBA"/>
</dbReference>
<dbReference type="Pfam" id="PF00535">
    <property type="entry name" value="Glycos_transf_2"/>
    <property type="match status" value="1"/>
</dbReference>
<accession>A0A1F7HAU8</accession>
<reference evidence="2 3" key="1">
    <citation type="journal article" date="2016" name="Nat. Commun.">
        <title>Thousands of microbial genomes shed light on interconnected biogeochemical processes in an aquifer system.</title>
        <authorList>
            <person name="Anantharaman K."/>
            <person name="Brown C.T."/>
            <person name="Hug L.A."/>
            <person name="Sharon I."/>
            <person name="Castelle C.J."/>
            <person name="Probst A.J."/>
            <person name="Thomas B.C."/>
            <person name="Singh A."/>
            <person name="Wilkins M.J."/>
            <person name="Karaoz U."/>
            <person name="Brodie E.L."/>
            <person name="Williams K.H."/>
            <person name="Hubbard S.S."/>
            <person name="Banfield J.F."/>
        </authorList>
    </citation>
    <scope>NUCLEOTIDE SEQUENCE [LARGE SCALE GENOMIC DNA]</scope>
</reference>
<feature type="domain" description="Glycosyltransferase 2-like" evidence="1">
    <location>
        <begin position="13"/>
        <end position="145"/>
    </location>
</feature>
<dbReference type="Proteomes" id="UP000178597">
    <property type="component" value="Unassembled WGS sequence"/>
</dbReference>
<proteinExistence type="predicted"/>
<evidence type="ECO:0000259" key="1">
    <source>
        <dbReference type="Pfam" id="PF00535"/>
    </source>
</evidence>
<dbReference type="CDD" id="cd00761">
    <property type="entry name" value="Glyco_tranf_GTA_type"/>
    <property type="match status" value="1"/>
</dbReference>
<dbReference type="STRING" id="1802040.A3C28_02475"/>
<protein>
    <recommendedName>
        <fullName evidence="1">Glycosyltransferase 2-like domain-containing protein</fullName>
    </recommendedName>
</protein>
<evidence type="ECO:0000313" key="2">
    <source>
        <dbReference type="EMBL" id="OGK28175.1"/>
    </source>
</evidence>
<dbReference type="PANTHER" id="PTHR22916">
    <property type="entry name" value="GLYCOSYLTRANSFERASE"/>
    <property type="match status" value="1"/>
</dbReference>
<dbReference type="EMBL" id="MFZP01000010">
    <property type="protein sequence ID" value="OGK28175.1"/>
    <property type="molecule type" value="Genomic_DNA"/>
</dbReference>
<name>A0A1F7HAU8_9BACT</name>